<evidence type="ECO:0000313" key="11">
    <source>
        <dbReference type="Proteomes" id="UP000045706"/>
    </source>
</evidence>
<dbReference type="SUPFAM" id="SSF51735">
    <property type="entry name" value="NAD(P)-binding Rossmann-fold domains"/>
    <property type="match status" value="1"/>
</dbReference>
<dbReference type="InterPro" id="IPR024083">
    <property type="entry name" value="Fumarase/histidase_N"/>
</dbReference>
<dbReference type="Gene3D" id="1.10.40.30">
    <property type="entry name" value="Fumarase/aspartase (C-terminal domain)"/>
    <property type="match status" value="1"/>
</dbReference>
<dbReference type="InterPro" id="IPR008030">
    <property type="entry name" value="NmrA-like"/>
</dbReference>
<dbReference type="InterPro" id="IPR008948">
    <property type="entry name" value="L-Aspartase-like"/>
</dbReference>
<dbReference type="PRINTS" id="PR00145">
    <property type="entry name" value="ARGSUCLYASE"/>
</dbReference>
<dbReference type="PRINTS" id="PR00149">
    <property type="entry name" value="FUMRATELYASE"/>
</dbReference>
<name>A0A0G4NQY3_VERLO</name>
<dbReference type="InterPro" id="IPR029419">
    <property type="entry name" value="Arg_succ_lyase_C"/>
</dbReference>
<evidence type="ECO:0000256" key="4">
    <source>
        <dbReference type="ARBA" id="ARBA00012338"/>
    </source>
</evidence>
<feature type="domain" description="Fumarate lyase N-terminal" evidence="7">
    <location>
        <begin position="15"/>
        <end position="240"/>
    </location>
</feature>
<evidence type="ECO:0000313" key="10">
    <source>
        <dbReference type="EMBL" id="CRK48819.1"/>
    </source>
</evidence>
<dbReference type="Gene3D" id="3.40.50.720">
    <property type="entry name" value="NAD(P)-binding Rossmann-like Domain"/>
    <property type="match status" value="1"/>
</dbReference>
<dbReference type="EC" id="4.3.2.1" evidence="4"/>
<evidence type="ECO:0000256" key="5">
    <source>
        <dbReference type="ARBA" id="ARBA00032749"/>
    </source>
</evidence>
<dbReference type="PANTHER" id="PTHR43814">
    <property type="entry name" value="ARGININOSUCCINATE LYASE"/>
    <property type="match status" value="1"/>
</dbReference>
<dbReference type="Proteomes" id="UP000045706">
    <property type="component" value="Unassembled WGS sequence"/>
</dbReference>
<dbReference type="Gene3D" id="1.20.200.10">
    <property type="entry name" value="Fumarase/aspartase (Central domain)"/>
    <property type="match status" value="1"/>
</dbReference>
<dbReference type="GO" id="GO:0005829">
    <property type="term" value="C:cytosol"/>
    <property type="evidence" value="ECO:0007669"/>
    <property type="project" value="TreeGrafter"/>
</dbReference>
<dbReference type="FunFam" id="1.10.275.10:FF:000002">
    <property type="entry name" value="Argininosuccinate lyase"/>
    <property type="match status" value="1"/>
</dbReference>
<dbReference type="CDD" id="cd01359">
    <property type="entry name" value="Argininosuccinate_lyase"/>
    <property type="match status" value="1"/>
</dbReference>
<comment type="similarity">
    <text evidence="3">Belongs to the lyase 1 family. Argininosuccinate lyase subfamily.</text>
</comment>
<dbReference type="InterPro" id="IPR022761">
    <property type="entry name" value="Fumarate_lyase_N"/>
</dbReference>
<evidence type="ECO:0000256" key="1">
    <source>
        <dbReference type="ARBA" id="ARBA00000985"/>
    </source>
</evidence>
<comment type="catalytic activity">
    <reaction evidence="1">
        <text>2-(N(omega)-L-arginino)succinate = fumarate + L-arginine</text>
        <dbReference type="Rhea" id="RHEA:24020"/>
        <dbReference type="ChEBI" id="CHEBI:29806"/>
        <dbReference type="ChEBI" id="CHEBI:32682"/>
        <dbReference type="ChEBI" id="CHEBI:57472"/>
        <dbReference type="EC" id="4.3.2.1"/>
    </reaction>
</comment>
<evidence type="ECO:0000259" key="7">
    <source>
        <dbReference type="Pfam" id="PF00206"/>
    </source>
</evidence>
<evidence type="ECO:0000259" key="8">
    <source>
        <dbReference type="Pfam" id="PF05368"/>
    </source>
</evidence>
<sequence length="701" mass="77329">MASGKAPAENMLWGGRFTGGLDPLMLQYNASIQYDKLLFKEDILGSIAFARANAKSGIISNDEFTEIERGLREVQKEWEADTFVIMPNDEDIHTANERRLGEIIGKDIAGKLHTGRSRNEQVACDMRLWLRNQIQEIEGHLIALIEVIAARAEAENGVLMPGYTHLQRAMPVLWSQHLLSFGFYFANDLERLRETSKRVNRSPLGCGALAGNGFNIDRDMMAEELGFADILWNSMNAIAQGILSTLTIRPERMKAALDPFMLATDLADYLVRKGVPFRETHHISGRCVATSEKLGIPMNELSLEQLQAIDSRFGEDVAQTFDYERSVEMRSVKGGTSRTPDEPTNGIPLALAPNHKSPTMATTGGTSRLIAVVGATGNQGGSVARRFLAANFRVRAITRNPSSPAALALAEEGAEVVAADLDDPVALAAALQGANLIFSVTNYWEPFFRPDCRAAAEKQGITCRRFAYDVEVRQGKNIADAAAKTVDTLVENGFLVSTLSHAGRCSQGKYKDLYHFDSKADVFPSYVDEKYPALAAKMSCIHTGFFYTSHRILPNSYFGKRPDGTFQMSFTTAPDRMVPHFDPVADMGSFTFAVSQMPPGKAYMAEGTTCSWTEWIQSWGKLTGQPVAYNQVTFDEMVAATGEEATGIEVALMFEYTTDPGYDGGMDLLRAEDIRKAGIDCPMTSLEEWVKNQDWTDIIDK</sequence>
<dbReference type="AlphaFoldDB" id="A0A0G4NQY3"/>
<evidence type="ECO:0000256" key="6">
    <source>
        <dbReference type="SAM" id="MobiDB-lite"/>
    </source>
</evidence>
<dbReference type="Pfam" id="PF14698">
    <property type="entry name" value="ASL_C2"/>
    <property type="match status" value="1"/>
</dbReference>
<protein>
    <recommendedName>
        <fullName evidence="4">argininosuccinate lyase</fullName>
        <ecNumber evidence="4">4.3.2.1</ecNumber>
    </recommendedName>
    <alternativeName>
        <fullName evidence="5">Arginosuccinase</fullName>
    </alternativeName>
</protein>
<dbReference type="EMBL" id="CVQI01037939">
    <property type="protein sequence ID" value="CRK48819.1"/>
    <property type="molecule type" value="Genomic_DNA"/>
</dbReference>
<comment type="pathway">
    <text evidence="2">Amino-acid biosynthesis; L-arginine biosynthesis; L-arginine from L-ornithine and carbamoyl phosphate: step 3/3.</text>
</comment>
<feature type="region of interest" description="Disordered" evidence="6">
    <location>
        <begin position="329"/>
        <end position="356"/>
    </location>
</feature>
<dbReference type="Pfam" id="PF00206">
    <property type="entry name" value="Lyase_1"/>
    <property type="match status" value="1"/>
</dbReference>
<evidence type="ECO:0000256" key="2">
    <source>
        <dbReference type="ARBA" id="ARBA00004941"/>
    </source>
</evidence>
<dbReference type="InterPro" id="IPR000362">
    <property type="entry name" value="Fumarate_lyase_fam"/>
</dbReference>
<organism evidence="10 11">
    <name type="scientific">Verticillium longisporum</name>
    <name type="common">Verticillium dahliae var. longisporum</name>
    <dbReference type="NCBI Taxonomy" id="100787"/>
    <lineage>
        <taxon>Eukaryota</taxon>
        <taxon>Fungi</taxon>
        <taxon>Dikarya</taxon>
        <taxon>Ascomycota</taxon>
        <taxon>Pezizomycotina</taxon>
        <taxon>Sordariomycetes</taxon>
        <taxon>Hypocreomycetidae</taxon>
        <taxon>Glomerellales</taxon>
        <taxon>Plectosphaerellaceae</taxon>
        <taxon>Verticillium</taxon>
    </lineage>
</organism>
<gene>
    <name evidence="10" type="ORF">BN1723_008227</name>
</gene>
<feature type="domain" description="NmrA-like" evidence="8">
    <location>
        <begin position="368"/>
        <end position="689"/>
    </location>
</feature>
<dbReference type="Gene3D" id="1.10.275.10">
    <property type="entry name" value="Fumarase/aspartase (N-terminal domain)"/>
    <property type="match status" value="1"/>
</dbReference>
<dbReference type="Pfam" id="PF05368">
    <property type="entry name" value="NmrA"/>
    <property type="match status" value="1"/>
</dbReference>
<dbReference type="GO" id="GO:0042450">
    <property type="term" value="P:L-arginine biosynthetic process via ornithine"/>
    <property type="evidence" value="ECO:0007669"/>
    <property type="project" value="InterPro"/>
</dbReference>
<dbReference type="InterPro" id="IPR009049">
    <property type="entry name" value="Argininosuccinate_lyase"/>
</dbReference>
<feature type="domain" description="Argininosuccinate lyase C-terminal" evidence="9">
    <location>
        <begin position="260"/>
        <end position="328"/>
    </location>
</feature>
<proteinExistence type="inferred from homology"/>
<dbReference type="FunFam" id="1.10.40.30:FF:000001">
    <property type="entry name" value="Argininosuccinate lyase"/>
    <property type="match status" value="1"/>
</dbReference>
<reference evidence="11" key="1">
    <citation type="submission" date="2015-05" db="EMBL/GenBank/DDBJ databases">
        <authorList>
            <person name="Fogelqvist Johan"/>
        </authorList>
    </citation>
    <scope>NUCLEOTIDE SEQUENCE [LARGE SCALE GENOMIC DNA]</scope>
</reference>
<dbReference type="InterPro" id="IPR036291">
    <property type="entry name" value="NAD(P)-bd_dom_sf"/>
</dbReference>
<dbReference type="SUPFAM" id="SSF48557">
    <property type="entry name" value="L-aspartase-like"/>
    <property type="match status" value="2"/>
</dbReference>
<dbReference type="GO" id="GO:0004056">
    <property type="term" value="F:argininosuccinate lyase activity"/>
    <property type="evidence" value="ECO:0007669"/>
    <property type="project" value="UniProtKB-EC"/>
</dbReference>
<evidence type="ECO:0000259" key="9">
    <source>
        <dbReference type="Pfam" id="PF14698"/>
    </source>
</evidence>
<accession>A0A0G4NQY3</accession>
<dbReference type="Gene3D" id="3.90.25.10">
    <property type="entry name" value="UDP-galactose 4-epimerase, domain 1"/>
    <property type="match status" value="1"/>
</dbReference>
<evidence type="ECO:0000256" key="3">
    <source>
        <dbReference type="ARBA" id="ARBA00010755"/>
    </source>
</evidence>
<dbReference type="PANTHER" id="PTHR43814:SF1">
    <property type="entry name" value="ARGININOSUCCINATE LYASE"/>
    <property type="match status" value="1"/>
</dbReference>